<reference evidence="4" key="1">
    <citation type="submission" date="2024-06" db="EMBL/GenBank/DDBJ databases">
        <authorList>
            <person name="Ryan C."/>
        </authorList>
    </citation>
    <scope>NUCLEOTIDE SEQUENCE [LARGE SCALE GENOMIC DNA]</scope>
</reference>
<dbReference type="InterPro" id="IPR055312">
    <property type="entry name" value="FBL15-like"/>
</dbReference>
<evidence type="ECO:0000259" key="1">
    <source>
        <dbReference type="Pfam" id="PF00646"/>
    </source>
</evidence>
<dbReference type="InterPro" id="IPR032675">
    <property type="entry name" value="LRR_dom_sf"/>
</dbReference>
<feature type="domain" description="F-box/LRR-repeat protein 15/At3g58940/PEG3-like LRR" evidence="2">
    <location>
        <begin position="145"/>
        <end position="272"/>
    </location>
</feature>
<dbReference type="PANTHER" id="PTHR34709:SF61">
    <property type="entry name" value="OS07G0229100 PROTEIN"/>
    <property type="match status" value="1"/>
</dbReference>
<protein>
    <recommendedName>
        <fullName evidence="5">F-box domain-containing protein</fullName>
    </recommendedName>
</protein>
<sequence length="487" mass="53795">MAQSGGGAAKRASLSGDAGGGADGLSALPDDVLVHILLLLDSAATAGRTSVLSRRWRRLWALLPELRFPVAPAPHLIASALASHEASLRHLLVGFDAAAAAPDSAAAWLPLAARRLSGRLTIQNRIKSESAYGGETGASFQVPCFEHATAISLDLGFLSLALPPAGVFARLFKLSLERVRFAGACDLGAAVSSRRFPCLRKLTVEYARGLPNLTISSESLLEVKLWHLNGLQRLTVVAPELKKLKLANCFAGRRPVADISAPQLVVLMWWDTYDRSSVHFGDLPQLKRLTAHGFYVYGRHGYESATNRAFVSFLERFQAIHYLHIALTYPMYIGDSQCLMENLTVLPRLKTLVLFLQNKGHAFGPSLFHVLRKCTGLKRLGLSFYPNSELEAQSACPSGCVCDQPSNWKTEEVTLKHLREVRIIDLEGTDHEVAFMKRLFIWARKLKRITLTYRSISLGKMKEVREKLLCHAMPETHIGLTKYTVYE</sequence>
<dbReference type="Gene3D" id="3.80.10.10">
    <property type="entry name" value="Ribonuclease Inhibitor"/>
    <property type="match status" value="1"/>
</dbReference>
<dbReference type="InterPro" id="IPR036047">
    <property type="entry name" value="F-box-like_dom_sf"/>
</dbReference>
<evidence type="ECO:0000259" key="2">
    <source>
        <dbReference type="Pfam" id="PF24758"/>
    </source>
</evidence>
<evidence type="ECO:0000313" key="4">
    <source>
        <dbReference type="Proteomes" id="UP001497457"/>
    </source>
</evidence>
<dbReference type="AlphaFoldDB" id="A0ABC9D9U9"/>
<evidence type="ECO:0000313" key="3">
    <source>
        <dbReference type="EMBL" id="CAL5034430.1"/>
    </source>
</evidence>
<dbReference type="SUPFAM" id="SSF81383">
    <property type="entry name" value="F-box domain"/>
    <property type="match status" value="1"/>
</dbReference>
<dbReference type="InterPro" id="IPR001810">
    <property type="entry name" value="F-box_dom"/>
</dbReference>
<name>A0ABC9D9U9_9POAL</name>
<dbReference type="Proteomes" id="UP001497457">
    <property type="component" value="Chromosome 32b"/>
</dbReference>
<evidence type="ECO:0008006" key="5">
    <source>
        <dbReference type="Google" id="ProtNLM"/>
    </source>
</evidence>
<accession>A0ABC9D9U9</accession>
<proteinExistence type="predicted"/>
<keyword evidence="4" id="KW-1185">Reference proteome</keyword>
<gene>
    <name evidence="3" type="ORF">URODEC1_LOCUS83096</name>
</gene>
<dbReference type="Pfam" id="PF00646">
    <property type="entry name" value="F-box"/>
    <property type="match status" value="1"/>
</dbReference>
<feature type="domain" description="F-box" evidence="1">
    <location>
        <begin position="25"/>
        <end position="63"/>
    </location>
</feature>
<dbReference type="InterPro" id="IPR055411">
    <property type="entry name" value="LRR_FXL15/At3g58940/PEG3-like"/>
</dbReference>
<dbReference type="SUPFAM" id="SSF52047">
    <property type="entry name" value="RNI-like"/>
    <property type="match status" value="1"/>
</dbReference>
<dbReference type="Pfam" id="PF24758">
    <property type="entry name" value="LRR_At5g56370"/>
    <property type="match status" value="1"/>
</dbReference>
<organism evidence="3 4">
    <name type="scientific">Urochloa decumbens</name>
    <dbReference type="NCBI Taxonomy" id="240449"/>
    <lineage>
        <taxon>Eukaryota</taxon>
        <taxon>Viridiplantae</taxon>
        <taxon>Streptophyta</taxon>
        <taxon>Embryophyta</taxon>
        <taxon>Tracheophyta</taxon>
        <taxon>Spermatophyta</taxon>
        <taxon>Magnoliopsida</taxon>
        <taxon>Liliopsida</taxon>
        <taxon>Poales</taxon>
        <taxon>Poaceae</taxon>
        <taxon>PACMAD clade</taxon>
        <taxon>Panicoideae</taxon>
        <taxon>Panicodae</taxon>
        <taxon>Paniceae</taxon>
        <taxon>Melinidinae</taxon>
        <taxon>Urochloa</taxon>
    </lineage>
</organism>
<dbReference type="EMBL" id="OZ075142">
    <property type="protein sequence ID" value="CAL5034430.1"/>
    <property type="molecule type" value="Genomic_DNA"/>
</dbReference>
<reference evidence="3 4" key="2">
    <citation type="submission" date="2024-10" db="EMBL/GenBank/DDBJ databases">
        <authorList>
            <person name="Ryan C."/>
        </authorList>
    </citation>
    <scope>NUCLEOTIDE SEQUENCE [LARGE SCALE GENOMIC DNA]</scope>
</reference>
<dbReference type="PANTHER" id="PTHR34709">
    <property type="entry name" value="OS10G0396666 PROTEIN"/>
    <property type="match status" value="1"/>
</dbReference>